<dbReference type="UniPathway" id="UPA00908">
    <property type="reaction ID" value="UER00884"/>
</dbReference>
<dbReference type="InterPro" id="IPR043519">
    <property type="entry name" value="NT_sf"/>
</dbReference>
<reference evidence="8 9" key="1">
    <citation type="submission" date="2019-05" db="EMBL/GenBank/DDBJ databases">
        <title>Kocuria coralli sp. nov., a novel actinobacterium isolated from coral reef seawater.</title>
        <authorList>
            <person name="Li J."/>
        </authorList>
    </citation>
    <scope>NUCLEOTIDE SEQUENCE [LARGE SCALE GENOMIC DNA]</scope>
    <source>
        <strain evidence="8 9">SCSIO 13007</strain>
    </source>
</reference>
<dbReference type="CDD" id="cd01668">
    <property type="entry name" value="TGS_RSH"/>
    <property type="match status" value="1"/>
</dbReference>
<dbReference type="Pfam" id="PF13291">
    <property type="entry name" value="ACT_4"/>
    <property type="match status" value="1"/>
</dbReference>
<sequence>MPGTPIPRDIRPRGGSSGTHGVVPAARPVFGRPVFPGRSERTRSALSYLSGASISRSPLIEPLLRTVRENAPEEDLSVLQRAFAVADRQHEGQKRKSGDPYITHPVAVTTILAELGMTGSVLVAALLHDTVEDTDYTLEELTADFGEEVAHLVDGVTKLEKVQYGEHAQAETVRKMIVAMAQDIRVLLIKLADRLHNARTWRFVSQESSSKKARETLEIFAPLAHRLGLNTIKWELEDLSFAALYPKIYDEIVRMVGERQPQRERNLAEIRALVAEDLAESGIDAVITGRPKHYYSVYQKMIVRGKDFDEIHDLLAVRVLVSSVRECYAALGSLHARWRPLPGRFKDYIAMPKFNMYQSLHTTVLGPGGRPVEIQIRTHEMHRRAEYGVAAHWKYKDHARKGNRGETPRASSEDMGWLKSLVSWQDETKDSTEFLDSLRYEIDTKEVYVFTPRGDVMALPAGSTPVDFAYAVHTEVGHKTIGARVNGKLVALSSTLQHGDWVEVLTSKSEDAAPSQDWLKFVSSPRARQKIKQFFSKERREEAITRGQEALTRALRKHHLPLQRTVTQEGLVSVAQQLNKSDITALYEAIGNGTVSSREVVDLLVESAGGADGSVEDLVDNTSAIRPVRQGIADSGVAVDGASDVYIKLARCCTPVPPDDIVGFVTRGQGISVHRTDCPNMRNQADSERKVAVHWAPTQSSVFLVEIQVEALDRQKLLSDVTRVLSENHVNILSANVHTSSDRLAISRFSFEMGDARYLDHVLNQVRNIDGVYDVYRTSSQQRLPETPRTRL</sequence>
<dbReference type="SUPFAM" id="SSF55021">
    <property type="entry name" value="ACT-like"/>
    <property type="match status" value="1"/>
</dbReference>
<proteinExistence type="inferred from homology"/>
<dbReference type="InterPro" id="IPR012675">
    <property type="entry name" value="Beta-grasp_dom_sf"/>
</dbReference>
<dbReference type="CDD" id="cd04876">
    <property type="entry name" value="ACT_RelA-SpoT"/>
    <property type="match status" value="1"/>
</dbReference>
<feature type="domain" description="ACT" evidence="5">
    <location>
        <begin position="706"/>
        <end position="780"/>
    </location>
</feature>
<dbReference type="Pfam" id="PF02824">
    <property type="entry name" value="TGS"/>
    <property type="match status" value="1"/>
</dbReference>
<dbReference type="Gene3D" id="3.10.20.30">
    <property type="match status" value="1"/>
</dbReference>
<evidence type="ECO:0000313" key="9">
    <source>
        <dbReference type="Proteomes" id="UP000325957"/>
    </source>
</evidence>
<evidence type="ECO:0000256" key="2">
    <source>
        <dbReference type="ARBA" id="ARBA00048244"/>
    </source>
</evidence>
<comment type="catalytic activity">
    <reaction evidence="2">
        <text>GTP + ATP = guanosine 3'-diphosphate 5'-triphosphate + AMP</text>
        <dbReference type="Rhea" id="RHEA:22088"/>
        <dbReference type="ChEBI" id="CHEBI:30616"/>
        <dbReference type="ChEBI" id="CHEBI:37565"/>
        <dbReference type="ChEBI" id="CHEBI:142410"/>
        <dbReference type="ChEBI" id="CHEBI:456215"/>
        <dbReference type="EC" id="2.7.6.5"/>
    </reaction>
</comment>
<dbReference type="InterPro" id="IPR045865">
    <property type="entry name" value="ACT-like_dom_sf"/>
</dbReference>
<dbReference type="PANTHER" id="PTHR21262">
    <property type="entry name" value="GUANOSINE-3',5'-BIS DIPHOSPHATE 3'-PYROPHOSPHOHYDROLASE"/>
    <property type="match status" value="1"/>
</dbReference>
<dbReference type="SUPFAM" id="SSF81271">
    <property type="entry name" value="TGS-like"/>
    <property type="match status" value="1"/>
</dbReference>
<gene>
    <name evidence="8" type="ORF">FCK90_04195</name>
</gene>
<keyword evidence="9" id="KW-1185">Reference proteome</keyword>
<name>A0A5J5L002_9MICC</name>
<comment type="pathway">
    <text evidence="1">Purine metabolism; ppGpp biosynthesis; ppGpp from GTP: step 1/2.</text>
</comment>
<dbReference type="Proteomes" id="UP000325957">
    <property type="component" value="Unassembled WGS sequence"/>
</dbReference>
<dbReference type="InterPro" id="IPR002912">
    <property type="entry name" value="ACT_dom"/>
</dbReference>
<dbReference type="SMART" id="SM00471">
    <property type="entry name" value="HDc"/>
    <property type="match status" value="1"/>
</dbReference>
<accession>A0A5J5L002</accession>
<dbReference type="InterPro" id="IPR007685">
    <property type="entry name" value="RelA_SpoT"/>
</dbReference>
<dbReference type="Gene3D" id="3.30.460.10">
    <property type="entry name" value="Beta Polymerase, domain 2"/>
    <property type="match status" value="1"/>
</dbReference>
<organism evidence="8 9">
    <name type="scientific">Kocuria coralli</name>
    <dbReference type="NCBI Taxonomy" id="1461025"/>
    <lineage>
        <taxon>Bacteria</taxon>
        <taxon>Bacillati</taxon>
        <taxon>Actinomycetota</taxon>
        <taxon>Actinomycetes</taxon>
        <taxon>Micrococcales</taxon>
        <taxon>Micrococcaceae</taxon>
        <taxon>Kocuria</taxon>
    </lineage>
</organism>
<dbReference type="FunFam" id="1.10.3210.10:FF:000001">
    <property type="entry name" value="GTP pyrophosphokinase RelA"/>
    <property type="match status" value="1"/>
</dbReference>
<dbReference type="PANTHER" id="PTHR21262:SF31">
    <property type="entry name" value="GTP PYROPHOSPHOKINASE"/>
    <property type="match status" value="1"/>
</dbReference>
<dbReference type="CDD" id="cd05399">
    <property type="entry name" value="NT_Rel-Spo_like"/>
    <property type="match status" value="1"/>
</dbReference>
<dbReference type="Pfam" id="PF13328">
    <property type="entry name" value="HD_4"/>
    <property type="match status" value="1"/>
</dbReference>
<dbReference type="Pfam" id="PF04607">
    <property type="entry name" value="RelA_SpoT"/>
    <property type="match status" value="1"/>
</dbReference>
<dbReference type="AlphaFoldDB" id="A0A5J5L002"/>
<dbReference type="Gene3D" id="1.10.3210.10">
    <property type="entry name" value="Hypothetical protein af1432"/>
    <property type="match status" value="1"/>
</dbReference>
<dbReference type="GO" id="GO:0015970">
    <property type="term" value="P:guanosine tetraphosphate biosynthetic process"/>
    <property type="evidence" value="ECO:0007669"/>
    <property type="project" value="UniProtKB-UniPathway"/>
</dbReference>
<dbReference type="Gene3D" id="3.30.70.260">
    <property type="match status" value="1"/>
</dbReference>
<comment type="caution">
    <text evidence="8">The sequence shown here is derived from an EMBL/GenBank/DDBJ whole genome shotgun (WGS) entry which is preliminary data.</text>
</comment>
<evidence type="ECO:0000256" key="1">
    <source>
        <dbReference type="ARBA" id="ARBA00004976"/>
    </source>
</evidence>
<evidence type="ECO:0000256" key="3">
    <source>
        <dbReference type="RuleBase" id="RU003847"/>
    </source>
</evidence>
<dbReference type="OrthoDB" id="9805041at2"/>
<feature type="region of interest" description="Disordered" evidence="4">
    <location>
        <begin position="1"/>
        <end position="36"/>
    </location>
</feature>
<dbReference type="InterPro" id="IPR003607">
    <property type="entry name" value="HD/PDEase_dom"/>
</dbReference>
<dbReference type="FunFam" id="3.10.20.30:FF:000002">
    <property type="entry name" value="GTP pyrophosphokinase (RelA/SpoT)"/>
    <property type="match status" value="1"/>
</dbReference>
<dbReference type="GO" id="GO:0005886">
    <property type="term" value="C:plasma membrane"/>
    <property type="evidence" value="ECO:0007669"/>
    <property type="project" value="TreeGrafter"/>
</dbReference>
<dbReference type="InterPro" id="IPR004811">
    <property type="entry name" value="RelA/Spo_fam"/>
</dbReference>
<protein>
    <submittedName>
        <fullName evidence="8">Bifunctional (P)ppGpp synthetase/guanosine-3',5'-bis(Diphosphate) 3'-pyrophosphohydrolase</fullName>
    </submittedName>
</protein>
<evidence type="ECO:0000313" key="8">
    <source>
        <dbReference type="EMBL" id="KAA9395153.1"/>
    </source>
</evidence>
<evidence type="ECO:0000256" key="4">
    <source>
        <dbReference type="SAM" id="MobiDB-lite"/>
    </source>
</evidence>
<evidence type="ECO:0000259" key="7">
    <source>
        <dbReference type="PROSITE" id="PS51880"/>
    </source>
</evidence>
<evidence type="ECO:0000259" key="6">
    <source>
        <dbReference type="PROSITE" id="PS51831"/>
    </source>
</evidence>
<dbReference type="InterPro" id="IPR033655">
    <property type="entry name" value="TGS_RelA/SpoT"/>
</dbReference>
<dbReference type="EMBL" id="SZWF01000003">
    <property type="protein sequence ID" value="KAA9395153.1"/>
    <property type="molecule type" value="Genomic_DNA"/>
</dbReference>
<evidence type="ECO:0000259" key="5">
    <source>
        <dbReference type="PROSITE" id="PS51671"/>
    </source>
</evidence>
<keyword evidence="8" id="KW-0378">Hydrolase</keyword>
<dbReference type="InterPro" id="IPR006674">
    <property type="entry name" value="HD_domain"/>
</dbReference>
<dbReference type="GO" id="GO:0008728">
    <property type="term" value="F:GTP diphosphokinase activity"/>
    <property type="evidence" value="ECO:0007669"/>
    <property type="project" value="UniProtKB-EC"/>
</dbReference>
<dbReference type="InterPro" id="IPR045600">
    <property type="entry name" value="RelA/SpoT_AH_RIS"/>
</dbReference>
<dbReference type="CDD" id="cd00077">
    <property type="entry name" value="HDc"/>
    <property type="match status" value="1"/>
</dbReference>
<dbReference type="SUPFAM" id="SSF109604">
    <property type="entry name" value="HD-domain/PDEase-like"/>
    <property type="match status" value="1"/>
</dbReference>
<dbReference type="PROSITE" id="PS51831">
    <property type="entry name" value="HD"/>
    <property type="match status" value="1"/>
</dbReference>
<dbReference type="FunFam" id="3.30.460.10:FF:000001">
    <property type="entry name" value="GTP pyrophosphokinase RelA"/>
    <property type="match status" value="1"/>
</dbReference>
<dbReference type="InterPro" id="IPR004095">
    <property type="entry name" value="TGS"/>
</dbReference>
<dbReference type="SUPFAM" id="SSF81301">
    <property type="entry name" value="Nucleotidyltransferase"/>
    <property type="match status" value="1"/>
</dbReference>
<dbReference type="PROSITE" id="PS51671">
    <property type="entry name" value="ACT"/>
    <property type="match status" value="1"/>
</dbReference>
<dbReference type="PROSITE" id="PS51880">
    <property type="entry name" value="TGS"/>
    <property type="match status" value="1"/>
</dbReference>
<comment type="function">
    <text evidence="3">In eubacteria ppGpp (guanosine 3'-diphosphate 5'-diphosphate) is a mediator of the stringent response that coordinates a variety of cellular activities in response to changes in nutritional abundance.</text>
</comment>
<comment type="similarity">
    <text evidence="3">Belongs to the relA/spoT family.</text>
</comment>
<feature type="domain" description="HD" evidence="6">
    <location>
        <begin position="101"/>
        <end position="198"/>
    </location>
</feature>
<dbReference type="Pfam" id="PF19296">
    <property type="entry name" value="RelA_AH_RIS"/>
    <property type="match status" value="1"/>
</dbReference>
<feature type="domain" description="TGS" evidence="7">
    <location>
        <begin position="445"/>
        <end position="506"/>
    </location>
</feature>
<dbReference type="InterPro" id="IPR012676">
    <property type="entry name" value="TGS-like"/>
</dbReference>
<dbReference type="NCBIfam" id="TIGR00691">
    <property type="entry name" value="spoT_relA"/>
    <property type="match status" value="1"/>
</dbReference>
<dbReference type="SMART" id="SM00954">
    <property type="entry name" value="RelA_SpoT"/>
    <property type="match status" value="1"/>
</dbReference>
<dbReference type="GO" id="GO:0016787">
    <property type="term" value="F:hydrolase activity"/>
    <property type="evidence" value="ECO:0007669"/>
    <property type="project" value="UniProtKB-KW"/>
</dbReference>